<comment type="caution">
    <text evidence="3">The sequence shown here is derived from an EMBL/GenBank/DDBJ whole genome shotgun (WGS) entry which is preliminary data.</text>
</comment>
<dbReference type="Proteomes" id="UP000291117">
    <property type="component" value="Unassembled WGS sequence"/>
</dbReference>
<reference evidence="3 4" key="1">
    <citation type="submission" date="2019-02" db="EMBL/GenBank/DDBJ databases">
        <title>Pedobacter sp. RP-3-8 sp. nov., isolated from Arctic soil.</title>
        <authorList>
            <person name="Dahal R.H."/>
        </authorList>
    </citation>
    <scope>NUCLEOTIDE SEQUENCE [LARGE SCALE GENOMIC DNA]</scope>
    <source>
        <strain evidence="3 4">RP-3-8</strain>
    </source>
</reference>
<dbReference type="RefSeq" id="WP_131607940.1">
    <property type="nucleotide sequence ID" value="NZ_SJSM01000003.1"/>
</dbReference>
<accession>A0A4R0NBE0</accession>
<evidence type="ECO:0000313" key="4">
    <source>
        <dbReference type="Proteomes" id="UP000291117"/>
    </source>
</evidence>
<dbReference type="InterPro" id="IPR011990">
    <property type="entry name" value="TPR-like_helical_dom_sf"/>
</dbReference>
<dbReference type="SUPFAM" id="SSF48452">
    <property type="entry name" value="TPR-like"/>
    <property type="match status" value="1"/>
</dbReference>
<evidence type="ECO:0008006" key="5">
    <source>
        <dbReference type="Google" id="ProtNLM"/>
    </source>
</evidence>
<sequence>MNKICFLLICLFSANQAMSQTNPFLSQQPPQVNGAVNIVTSNLEENSGDAYFADAEKKERHGDLNDAITLFGKAAFEYNSSKKFSQYGSALLRLANAHYLMAHYAEAEQVTLNVALKNYAKIGSKTGQMESYSQLGKIYLAADKLTQSLWFYTQQGILAKQVGDNNAYIDSILGMAQVKTKKKEYTLALKDLNRAELLAKSSNMARFKNQIREAKAQIPAKAMAKKQLVKQ</sequence>
<organism evidence="3 4">
    <name type="scientific">Pedobacter hiemivivus</name>
    <dbReference type="NCBI Taxonomy" id="2530454"/>
    <lineage>
        <taxon>Bacteria</taxon>
        <taxon>Pseudomonadati</taxon>
        <taxon>Bacteroidota</taxon>
        <taxon>Sphingobacteriia</taxon>
        <taxon>Sphingobacteriales</taxon>
        <taxon>Sphingobacteriaceae</taxon>
        <taxon>Pedobacter</taxon>
    </lineage>
</organism>
<name>A0A4R0NBE0_9SPHI</name>
<dbReference type="OrthoDB" id="754538at2"/>
<gene>
    <name evidence="3" type="ORF">EZ444_06600</name>
</gene>
<keyword evidence="2" id="KW-0732">Signal</keyword>
<evidence type="ECO:0000256" key="1">
    <source>
        <dbReference type="SAM" id="Coils"/>
    </source>
</evidence>
<dbReference type="AlphaFoldDB" id="A0A4R0NBE0"/>
<proteinExistence type="predicted"/>
<evidence type="ECO:0000256" key="2">
    <source>
        <dbReference type="SAM" id="SignalP"/>
    </source>
</evidence>
<protein>
    <recommendedName>
        <fullName evidence="5">Tetratricopeptide repeat protein</fullName>
    </recommendedName>
</protein>
<evidence type="ECO:0000313" key="3">
    <source>
        <dbReference type="EMBL" id="TCC97580.1"/>
    </source>
</evidence>
<feature type="signal peptide" evidence="2">
    <location>
        <begin position="1"/>
        <end position="19"/>
    </location>
</feature>
<feature type="coiled-coil region" evidence="1">
    <location>
        <begin position="175"/>
        <end position="217"/>
    </location>
</feature>
<dbReference type="Gene3D" id="1.25.40.10">
    <property type="entry name" value="Tetratricopeptide repeat domain"/>
    <property type="match status" value="1"/>
</dbReference>
<dbReference type="EMBL" id="SJSM01000003">
    <property type="protein sequence ID" value="TCC97580.1"/>
    <property type="molecule type" value="Genomic_DNA"/>
</dbReference>
<keyword evidence="4" id="KW-1185">Reference proteome</keyword>
<keyword evidence="1" id="KW-0175">Coiled coil</keyword>
<feature type="chain" id="PRO_5020820217" description="Tetratricopeptide repeat protein" evidence="2">
    <location>
        <begin position="20"/>
        <end position="231"/>
    </location>
</feature>